<evidence type="ECO:0000313" key="2">
    <source>
        <dbReference type="EMBL" id="PCH12498.1"/>
    </source>
</evidence>
<name>A0A854WDD2_9STRE</name>
<evidence type="ECO:0000259" key="1">
    <source>
        <dbReference type="Pfam" id="PF04991"/>
    </source>
</evidence>
<protein>
    <submittedName>
        <fullName evidence="2">LicD family protein</fullName>
    </submittedName>
</protein>
<gene>
    <name evidence="2" type="ORF">A9Y57_01217</name>
</gene>
<dbReference type="GO" id="GO:0009100">
    <property type="term" value="P:glycoprotein metabolic process"/>
    <property type="evidence" value="ECO:0007669"/>
    <property type="project" value="UniProtKB-ARBA"/>
</dbReference>
<proteinExistence type="predicted"/>
<feature type="domain" description="LicD/FKTN/FKRP nucleotidyltransferase" evidence="1">
    <location>
        <begin position="24"/>
        <end position="248"/>
    </location>
</feature>
<dbReference type="Pfam" id="PF04991">
    <property type="entry name" value="LicD"/>
    <property type="match status" value="1"/>
</dbReference>
<comment type="caution">
    <text evidence="2">The sequence shown here is derived from an EMBL/GenBank/DDBJ whole genome shotgun (WGS) entry which is preliminary data.</text>
</comment>
<accession>A0A854WDD2</accession>
<dbReference type="InterPro" id="IPR052942">
    <property type="entry name" value="LPS_cholinephosphotransferase"/>
</dbReference>
<dbReference type="EMBL" id="NSGR01000008">
    <property type="protein sequence ID" value="PCH12498.1"/>
    <property type="molecule type" value="Genomic_DNA"/>
</dbReference>
<sequence length="277" mass="32775">MPELDLKEVQHKALELLIEFDKICRKNEFIYSLGGGTLLGAIRHNGFIPWDDDIDLMMPRPDYEKFLGYCANNETPFDCFSINNIDDYDELFAKISDKDTVIVDEMKWSKLNMGVSIDIFPIDGLGRSLEEAIKNFNKTKFKRELLIAARWKKYFVSKTKSLKYEPIRFIFFCISRFIDKNSLSRKLNRDYQKISFSTSTYSGCISGVYREKEIMETHVFKDIIEIKFEDNKFLSIRDYDSYLELHYGNYMQLPPKDKQISHHTSKFYFKKDYQING</sequence>
<dbReference type="PANTHER" id="PTHR43404:SF2">
    <property type="entry name" value="LIPOPOLYSACCHARIDE CHOLINEPHOSPHOTRANSFERASE LICD"/>
    <property type="match status" value="1"/>
</dbReference>
<evidence type="ECO:0000313" key="3">
    <source>
        <dbReference type="Proteomes" id="UP000217465"/>
    </source>
</evidence>
<dbReference type="Proteomes" id="UP000217465">
    <property type="component" value="Unassembled WGS sequence"/>
</dbReference>
<reference evidence="2 3" key="1">
    <citation type="submission" date="2016-06" db="EMBL/GenBank/DDBJ databases">
        <authorList>
            <person name="Haines A.N."/>
            <person name="Council K.R."/>
        </authorList>
    </citation>
    <scope>NUCLEOTIDE SEQUENCE [LARGE SCALE GENOMIC DNA]</scope>
    <source>
        <strain evidence="2 3">SP158-29</strain>
    </source>
</reference>
<dbReference type="InterPro" id="IPR007074">
    <property type="entry name" value="LicD/FKTN/FKRP_NTP_transf"/>
</dbReference>
<organism evidence="2 3">
    <name type="scientific">Streptococcus parauberis</name>
    <dbReference type="NCBI Taxonomy" id="1348"/>
    <lineage>
        <taxon>Bacteria</taxon>
        <taxon>Bacillati</taxon>
        <taxon>Bacillota</taxon>
        <taxon>Bacilli</taxon>
        <taxon>Lactobacillales</taxon>
        <taxon>Streptococcaceae</taxon>
        <taxon>Streptococcus</taxon>
    </lineage>
</organism>
<dbReference type="PANTHER" id="PTHR43404">
    <property type="entry name" value="LIPOPOLYSACCHARIDE CHOLINEPHOSPHOTRANSFERASE LICD"/>
    <property type="match status" value="1"/>
</dbReference>
<dbReference type="AlphaFoldDB" id="A0A854WDD2"/>
<dbReference type="RefSeq" id="WP_180757619.1">
    <property type="nucleotide sequence ID" value="NZ_NSGR01000008.1"/>
</dbReference>